<evidence type="ECO:0000313" key="4">
    <source>
        <dbReference type="Proteomes" id="UP000218785"/>
    </source>
</evidence>
<keyword evidence="1" id="KW-0328">Glycosyltransferase</keyword>
<dbReference type="PANTHER" id="PTHR30160:SF7">
    <property type="entry name" value="ADP-HEPTOSE--LPS HEPTOSYLTRANSFERASE 2"/>
    <property type="match status" value="1"/>
</dbReference>
<organism evidence="3 4">
    <name type="scientific">Tolypothrix tenuis PCC 7101</name>
    <dbReference type="NCBI Taxonomy" id="231146"/>
    <lineage>
        <taxon>Bacteria</taxon>
        <taxon>Bacillati</taxon>
        <taxon>Cyanobacteriota</taxon>
        <taxon>Cyanophyceae</taxon>
        <taxon>Nostocales</taxon>
        <taxon>Tolypothrichaceae</taxon>
        <taxon>Tolypothrix</taxon>
    </lineage>
</organism>
<evidence type="ECO:0000313" key="3">
    <source>
        <dbReference type="EMBL" id="BAY97489.1"/>
    </source>
</evidence>
<dbReference type="GO" id="GO:0005829">
    <property type="term" value="C:cytosol"/>
    <property type="evidence" value="ECO:0007669"/>
    <property type="project" value="TreeGrafter"/>
</dbReference>
<dbReference type="Pfam" id="PF01075">
    <property type="entry name" value="Glyco_transf_9"/>
    <property type="match status" value="1"/>
</dbReference>
<dbReference type="KEGG" id="ttq:NIES37_14310"/>
<dbReference type="PANTHER" id="PTHR30160">
    <property type="entry name" value="TETRAACYLDISACCHARIDE 4'-KINASE-RELATED"/>
    <property type="match status" value="1"/>
</dbReference>
<dbReference type="EMBL" id="AP018248">
    <property type="protein sequence ID" value="BAY97489.1"/>
    <property type="molecule type" value="Genomic_DNA"/>
</dbReference>
<dbReference type="AlphaFoldDB" id="A0A1Z4MVH6"/>
<reference evidence="3 4" key="1">
    <citation type="submission" date="2017-06" db="EMBL/GenBank/DDBJ databases">
        <title>Genome sequencing of cyanobaciteial culture collection at National Institute for Environmental Studies (NIES).</title>
        <authorList>
            <person name="Hirose Y."/>
            <person name="Shimura Y."/>
            <person name="Fujisawa T."/>
            <person name="Nakamura Y."/>
            <person name="Kawachi M."/>
        </authorList>
    </citation>
    <scope>NUCLEOTIDE SEQUENCE [LARGE SCALE GENOMIC DNA]</scope>
    <source>
        <strain evidence="3 4">NIES-37</strain>
    </source>
</reference>
<name>A0A1Z4MVH6_9CYAN</name>
<dbReference type="Proteomes" id="UP000218785">
    <property type="component" value="Chromosome"/>
</dbReference>
<accession>A0A1Z4MVH6</accession>
<dbReference type="SUPFAM" id="SSF53756">
    <property type="entry name" value="UDP-Glycosyltransferase/glycogen phosphorylase"/>
    <property type="match status" value="1"/>
</dbReference>
<protein>
    <submittedName>
        <fullName evidence="3">Family 9 glycosyl transferase</fullName>
    </submittedName>
</protein>
<keyword evidence="2 3" id="KW-0808">Transferase</keyword>
<gene>
    <name evidence="3" type="ORF">NIES37_14310</name>
</gene>
<proteinExistence type="predicted"/>
<dbReference type="GO" id="GO:0008713">
    <property type="term" value="F:ADP-heptose-lipopolysaccharide heptosyltransferase activity"/>
    <property type="evidence" value="ECO:0007669"/>
    <property type="project" value="TreeGrafter"/>
</dbReference>
<sequence>MRVVALVPGGIGNQILMFPALDELKRYYPNAQIDVVVEPRSKAAYRVSKSVNEVLTFDFKDRNSLADWGNLVGIIRDREYDVAITVGQSWLVGLFLWLTGIPTRIGYQGKGAVFLTNTLPFQSSQYLAVGYHNLLQPLNIQTPCPELSLNVPKPDIEWAQQEQKRLGVNETGYILIYAGSSLSASAKSRNPIYPVENWQQIIQECQRKQPDLPIVIFKGPEDEQIVRSLLDSCPDIKVTSPDNIGKLAAIVTGASLMLATDSAPLQLSVAVQTYTIALFGSTDPAQVLPKSEKFLAIKSPTDKMGDISPKVVLEKIWNG</sequence>
<evidence type="ECO:0000256" key="2">
    <source>
        <dbReference type="ARBA" id="ARBA00022679"/>
    </source>
</evidence>
<dbReference type="RefSeq" id="WP_096574535.1">
    <property type="nucleotide sequence ID" value="NZ_CAWNJS010000001.1"/>
</dbReference>
<keyword evidence="4" id="KW-1185">Reference proteome</keyword>
<dbReference type="Gene3D" id="3.40.50.2000">
    <property type="entry name" value="Glycogen Phosphorylase B"/>
    <property type="match status" value="2"/>
</dbReference>
<dbReference type="InterPro" id="IPR051199">
    <property type="entry name" value="LPS_LOS_Heptosyltrfase"/>
</dbReference>
<dbReference type="CDD" id="cd03789">
    <property type="entry name" value="GT9_LPS_heptosyltransferase"/>
    <property type="match status" value="1"/>
</dbReference>
<evidence type="ECO:0000256" key="1">
    <source>
        <dbReference type="ARBA" id="ARBA00022676"/>
    </source>
</evidence>
<dbReference type="GO" id="GO:0009244">
    <property type="term" value="P:lipopolysaccharide core region biosynthetic process"/>
    <property type="evidence" value="ECO:0007669"/>
    <property type="project" value="TreeGrafter"/>
</dbReference>
<dbReference type="InterPro" id="IPR002201">
    <property type="entry name" value="Glyco_trans_9"/>
</dbReference>